<dbReference type="AlphaFoldDB" id="A0A560DFM7"/>
<name>A0A560DFM7_9BRAD</name>
<dbReference type="RefSeq" id="WP_063693728.1">
    <property type="nucleotide sequence ID" value="NZ_LVEM01000005.1"/>
</dbReference>
<accession>A0A560DFM7</accession>
<keyword evidence="2" id="KW-1185">Reference proteome</keyword>
<protein>
    <submittedName>
        <fullName evidence="1">Uncharacterized protein</fullName>
    </submittedName>
</protein>
<comment type="caution">
    <text evidence="1">The sequence shown here is derived from an EMBL/GenBank/DDBJ whole genome shotgun (WGS) entry which is preliminary data.</text>
</comment>
<gene>
    <name evidence="1" type="ORF">FBZ96_107110</name>
</gene>
<dbReference type="Proteomes" id="UP000319949">
    <property type="component" value="Unassembled WGS sequence"/>
</dbReference>
<organism evidence="1 2">
    <name type="scientific">Bradyrhizobium stylosanthis</name>
    <dbReference type="NCBI Taxonomy" id="1803665"/>
    <lineage>
        <taxon>Bacteria</taxon>
        <taxon>Pseudomonadati</taxon>
        <taxon>Pseudomonadota</taxon>
        <taxon>Alphaproteobacteria</taxon>
        <taxon>Hyphomicrobiales</taxon>
        <taxon>Nitrobacteraceae</taxon>
        <taxon>Bradyrhizobium</taxon>
    </lineage>
</organism>
<evidence type="ECO:0000313" key="2">
    <source>
        <dbReference type="Proteomes" id="UP000319949"/>
    </source>
</evidence>
<dbReference type="EMBL" id="VITK01000007">
    <property type="protein sequence ID" value="TWA95920.1"/>
    <property type="molecule type" value="Genomic_DNA"/>
</dbReference>
<reference evidence="1 2" key="1">
    <citation type="submission" date="2019-06" db="EMBL/GenBank/DDBJ databases">
        <title>Genomic Encyclopedia of Type Strains, Phase IV (KMG-V): Genome sequencing to study the core and pangenomes of soil and plant-associated prokaryotes.</title>
        <authorList>
            <person name="Whitman W."/>
        </authorList>
    </citation>
    <scope>NUCLEOTIDE SEQUENCE [LARGE SCALE GENOMIC DNA]</scope>
    <source>
        <strain evidence="1 2">BR 510</strain>
    </source>
</reference>
<dbReference type="STRING" id="1803665.GCA_001641335_07175"/>
<evidence type="ECO:0000313" key="1">
    <source>
        <dbReference type="EMBL" id="TWA95920.1"/>
    </source>
</evidence>
<proteinExistence type="predicted"/>
<sequence>MSQCANRILNALPRDVIAGIEPHHQPEKLSFTEVAAETDQPIAEVSFHFSGAALDWIGRNALGR</sequence>